<organism evidence="2 3">
    <name type="scientific">Nocardia stercoris</name>
    <dbReference type="NCBI Taxonomy" id="2483361"/>
    <lineage>
        <taxon>Bacteria</taxon>
        <taxon>Bacillati</taxon>
        <taxon>Actinomycetota</taxon>
        <taxon>Actinomycetes</taxon>
        <taxon>Mycobacteriales</taxon>
        <taxon>Nocardiaceae</taxon>
        <taxon>Nocardia</taxon>
    </lineage>
</organism>
<keyword evidence="3" id="KW-1185">Reference proteome</keyword>
<reference evidence="2 3" key="1">
    <citation type="submission" date="2018-10" db="EMBL/GenBank/DDBJ databases">
        <title>Isolation from cow dung.</title>
        <authorList>
            <person name="Ling L."/>
        </authorList>
    </citation>
    <scope>NUCLEOTIDE SEQUENCE [LARGE SCALE GENOMIC DNA]</scope>
    <source>
        <strain evidence="2 3">NEAU-LL90</strain>
    </source>
</reference>
<proteinExistence type="predicted"/>
<feature type="transmembrane region" description="Helical" evidence="1">
    <location>
        <begin position="303"/>
        <end position="322"/>
    </location>
</feature>
<keyword evidence="1" id="KW-0472">Membrane</keyword>
<feature type="transmembrane region" description="Helical" evidence="1">
    <location>
        <begin position="271"/>
        <end position="291"/>
    </location>
</feature>
<evidence type="ECO:0000256" key="1">
    <source>
        <dbReference type="SAM" id="Phobius"/>
    </source>
</evidence>
<sequence length="328" mass="33408">MTSFTPPGPYDTGQLPVVYGSAMPDQFPTGVGFSPVTVASSENAVLLRVSGLLLAVAGVLLAIGSMLPVWVVQIGGHEIRSLPWRGDVAGGVTHHSSPSLGVQLTLLAVIALGIGVLTLVLAERPYAWSAPVGVATGGLLLGFGITQVGHVVNNHYSGLHFQYGSGLWLVVLAAIAALFGALAALSANGERTMLEGRGPSDLQAGFGLLATAAATAVAAVGLHLDGHKGFHGSTTLTSVMTAALLVGLLFAVALAVLLLLGRADRAGVRPLTALVAAWLLGSTSTLAWPALFHSQLPTFLAHSIWGLSAVVLTAAFTMVAAVRATALR</sequence>
<name>A0A3M2L3S6_9NOCA</name>
<evidence type="ECO:0000313" key="3">
    <source>
        <dbReference type="Proteomes" id="UP000279275"/>
    </source>
</evidence>
<dbReference type="EMBL" id="RFFH01000016">
    <property type="protein sequence ID" value="RMI29158.1"/>
    <property type="molecule type" value="Genomic_DNA"/>
</dbReference>
<feature type="transmembrane region" description="Helical" evidence="1">
    <location>
        <begin position="128"/>
        <end position="146"/>
    </location>
</feature>
<feature type="transmembrane region" description="Helical" evidence="1">
    <location>
        <begin position="166"/>
        <end position="185"/>
    </location>
</feature>
<comment type="caution">
    <text evidence="2">The sequence shown here is derived from an EMBL/GenBank/DDBJ whole genome shotgun (WGS) entry which is preliminary data.</text>
</comment>
<dbReference type="RefSeq" id="WP_122191026.1">
    <property type="nucleotide sequence ID" value="NZ_RFFH01000016.1"/>
</dbReference>
<accession>A0A3M2L3S6</accession>
<keyword evidence="1" id="KW-0812">Transmembrane</keyword>
<evidence type="ECO:0000313" key="2">
    <source>
        <dbReference type="EMBL" id="RMI29158.1"/>
    </source>
</evidence>
<feature type="transmembrane region" description="Helical" evidence="1">
    <location>
        <begin position="236"/>
        <end position="259"/>
    </location>
</feature>
<feature type="transmembrane region" description="Helical" evidence="1">
    <location>
        <begin position="100"/>
        <end position="121"/>
    </location>
</feature>
<feature type="transmembrane region" description="Helical" evidence="1">
    <location>
        <begin position="52"/>
        <end position="72"/>
    </location>
</feature>
<keyword evidence="1" id="KW-1133">Transmembrane helix</keyword>
<dbReference type="AlphaFoldDB" id="A0A3M2L3S6"/>
<protein>
    <submittedName>
        <fullName evidence="2">Uncharacterized protein</fullName>
    </submittedName>
</protein>
<feature type="transmembrane region" description="Helical" evidence="1">
    <location>
        <begin position="206"/>
        <end position="224"/>
    </location>
</feature>
<dbReference type="Proteomes" id="UP000279275">
    <property type="component" value="Unassembled WGS sequence"/>
</dbReference>
<gene>
    <name evidence="2" type="ORF">EBN03_27455</name>
</gene>